<organism evidence="1 2">
    <name type="scientific">Thelephora ganbajun</name>
    <name type="common">Ganba fungus</name>
    <dbReference type="NCBI Taxonomy" id="370292"/>
    <lineage>
        <taxon>Eukaryota</taxon>
        <taxon>Fungi</taxon>
        <taxon>Dikarya</taxon>
        <taxon>Basidiomycota</taxon>
        <taxon>Agaricomycotina</taxon>
        <taxon>Agaricomycetes</taxon>
        <taxon>Thelephorales</taxon>
        <taxon>Thelephoraceae</taxon>
        <taxon>Thelephora</taxon>
    </lineage>
</organism>
<name>A0ACB6ZS63_THEGA</name>
<dbReference type="Proteomes" id="UP000886501">
    <property type="component" value="Unassembled WGS sequence"/>
</dbReference>
<accession>A0ACB6ZS63</accession>
<evidence type="ECO:0000313" key="1">
    <source>
        <dbReference type="EMBL" id="KAF9652372.1"/>
    </source>
</evidence>
<protein>
    <submittedName>
        <fullName evidence="1">Uncharacterized protein</fullName>
    </submittedName>
</protein>
<reference evidence="1" key="1">
    <citation type="submission" date="2019-10" db="EMBL/GenBank/DDBJ databases">
        <authorList>
            <consortium name="DOE Joint Genome Institute"/>
            <person name="Kuo A."/>
            <person name="Miyauchi S."/>
            <person name="Kiss E."/>
            <person name="Drula E."/>
            <person name="Kohler A."/>
            <person name="Sanchez-Garcia M."/>
            <person name="Andreopoulos B."/>
            <person name="Barry K.W."/>
            <person name="Bonito G."/>
            <person name="Buee M."/>
            <person name="Carver A."/>
            <person name="Chen C."/>
            <person name="Cichocki N."/>
            <person name="Clum A."/>
            <person name="Culley D."/>
            <person name="Crous P.W."/>
            <person name="Fauchery L."/>
            <person name="Girlanda M."/>
            <person name="Hayes R."/>
            <person name="Keri Z."/>
            <person name="Labutti K."/>
            <person name="Lipzen A."/>
            <person name="Lombard V."/>
            <person name="Magnuson J."/>
            <person name="Maillard F."/>
            <person name="Morin E."/>
            <person name="Murat C."/>
            <person name="Nolan M."/>
            <person name="Ohm R."/>
            <person name="Pangilinan J."/>
            <person name="Pereira M."/>
            <person name="Perotto S."/>
            <person name="Peter M."/>
            <person name="Riley R."/>
            <person name="Sitrit Y."/>
            <person name="Stielow B."/>
            <person name="Szollosi G."/>
            <person name="Zifcakova L."/>
            <person name="Stursova M."/>
            <person name="Spatafora J.W."/>
            <person name="Tedersoo L."/>
            <person name="Vaario L.-M."/>
            <person name="Yamada A."/>
            <person name="Yan M."/>
            <person name="Wang P."/>
            <person name="Xu J."/>
            <person name="Bruns T."/>
            <person name="Baldrian P."/>
            <person name="Vilgalys R."/>
            <person name="Henrissat B."/>
            <person name="Grigoriev I.V."/>
            <person name="Hibbett D."/>
            <person name="Nagy L.G."/>
            <person name="Martin F.M."/>
        </authorList>
    </citation>
    <scope>NUCLEOTIDE SEQUENCE</scope>
    <source>
        <strain evidence="1">P2</strain>
    </source>
</reference>
<reference evidence="1" key="2">
    <citation type="journal article" date="2020" name="Nat. Commun.">
        <title>Large-scale genome sequencing of mycorrhizal fungi provides insights into the early evolution of symbiotic traits.</title>
        <authorList>
            <person name="Miyauchi S."/>
            <person name="Kiss E."/>
            <person name="Kuo A."/>
            <person name="Drula E."/>
            <person name="Kohler A."/>
            <person name="Sanchez-Garcia M."/>
            <person name="Morin E."/>
            <person name="Andreopoulos B."/>
            <person name="Barry K.W."/>
            <person name="Bonito G."/>
            <person name="Buee M."/>
            <person name="Carver A."/>
            <person name="Chen C."/>
            <person name="Cichocki N."/>
            <person name="Clum A."/>
            <person name="Culley D."/>
            <person name="Crous P.W."/>
            <person name="Fauchery L."/>
            <person name="Girlanda M."/>
            <person name="Hayes R.D."/>
            <person name="Keri Z."/>
            <person name="LaButti K."/>
            <person name="Lipzen A."/>
            <person name="Lombard V."/>
            <person name="Magnuson J."/>
            <person name="Maillard F."/>
            <person name="Murat C."/>
            <person name="Nolan M."/>
            <person name="Ohm R.A."/>
            <person name="Pangilinan J."/>
            <person name="Pereira M.F."/>
            <person name="Perotto S."/>
            <person name="Peter M."/>
            <person name="Pfister S."/>
            <person name="Riley R."/>
            <person name="Sitrit Y."/>
            <person name="Stielow J.B."/>
            <person name="Szollosi G."/>
            <person name="Zifcakova L."/>
            <person name="Stursova M."/>
            <person name="Spatafora J.W."/>
            <person name="Tedersoo L."/>
            <person name="Vaario L.M."/>
            <person name="Yamada A."/>
            <person name="Yan M."/>
            <person name="Wang P."/>
            <person name="Xu J."/>
            <person name="Bruns T."/>
            <person name="Baldrian P."/>
            <person name="Vilgalys R."/>
            <person name="Dunand C."/>
            <person name="Henrissat B."/>
            <person name="Grigoriev I.V."/>
            <person name="Hibbett D."/>
            <person name="Nagy L.G."/>
            <person name="Martin F.M."/>
        </authorList>
    </citation>
    <scope>NUCLEOTIDE SEQUENCE</scope>
    <source>
        <strain evidence="1">P2</strain>
    </source>
</reference>
<sequence>MGKSVSSELSAEWDFGTPIAFDELEDLEGLDDQTPQSVTSSQTAVGTSADPSIGYQTSYKRKRSNSLLDSTRNVQPFVAGSNGDNLPHYLTVPEGWKSILQQGYTWGVLWELVRIHQLNSNQGITPKACRSLVGKNATVGPSVRAIIYETKFEENSIPDLGKAEHDAQSPWEHLDSEESLPDDPSASLLKYGGRVEFIIKVTESLDLQQQSPQQCPSTRFGRRFGSGSFVKLTFSREALERLRKQPDGLLNYVQRPIIVAGKVFRAYSTRDSNVFYVQTNEASPDTEKMRQWLLKDLFSPALSFLDFIRWHNPLEHNQNQSVSKWASRFQLGQSTSIPGVILGPENVHHIKDEVSLSFIGPGKASNAQIMTDGCGFANLATLHSIKEVLELDNIPTAVQCRIAGAKGLLLLHPDTSRSILSEPEIYLRDSQRKITYPELHDSAHLTIDVLRTSHLTTPARLSYETIVNLAENGVPSDIFSGLLQLGVDGVLDGLFSWPKDPLPIDAISHESMRMLHKNVNRAGAVTGAKLARLNISCARAKGYIWDYRQEEGDEDAESLGDDLPRSTAWWPDYTSGQPSSLEETVLALIEAGFHPLTEWILQEKLRQVINTALNRFSISKPKIPVAESCSAFVVPDPLAPGGANSVILGDVLVTRHPCKVPTDIQKVRAVDYPELRAYTDVVVFPIQGSYSLASFLGGGDYDGDKVEVFWHEDIVKSFIPPDQSSALNPPDLSDSFTQNTVTVSDFLGEIAGKQEIEQIHALQRHLLSPLNSDGHLLGIYNDLWLMSMYHHGYGHKETVELAYKFTTILDSPKTGLKIVDSVLKSDRERYQWHLKPAWTMEDKVQAQSNAKNLVSIPRGKDLGPFIMDKLAEQVREVVGATKRKIEMTLLGLQGAAPDPVLLAPHQSRLDDLEEYERKVAKHPECSIYATTLRRELDALKKHVDDVHTKWGKATGRTFTDLPIETRQDRLRALSKEFARDPKLEVGIGYVALRTRDERIEFKASYAYYKHPRQRFPWDVATSTLCKLKAASTPGISRTVVQYMHDAMRVTDHGRRR</sequence>
<evidence type="ECO:0000313" key="2">
    <source>
        <dbReference type="Proteomes" id="UP000886501"/>
    </source>
</evidence>
<keyword evidence="2" id="KW-1185">Reference proteome</keyword>
<comment type="caution">
    <text evidence="1">The sequence shown here is derived from an EMBL/GenBank/DDBJ whole genome shotgun (WGS) entry which is preliminary data.</text>
</comment>
<dbReference type="EMBL" id="MU117969">
    <property type="protein sequence ID" value="KAF9652372.1"/>
    <property type="molecule type" value="Genomic_DNA"/>
</dbReference>
<proteinExistence type="predicted"/>
<gene>
    <name evidence="1" type="ORF">BDM02DRAFT_3183762</name>
</gene>